<dbReference type="Proteomes" id="UP000507470">
    <property type="component" value="Unassembled WGS sequence"/>
</dbReference>
<evidence type="ECO:0000313" key="4">
    <source>
        <dbReference type="Proteomes" id="UP000507470"/>
    </source>
</evidence>
<evidence type="ECO:0000256" key="1">
    <source>
        <dbReference type="SAM" id="MobiDB-lite"/>
    </source>
</evidence>
<dbReference type="AlphaFoldDB" id="A0A6J8B645"/>
<reference evidence="3 4" key="1">
    <citation type="submission" date="2020-06" db="EMBL/GenBank/DDBJ databases">
        <authorList>
            <person name="Li R."/>
            <person name="Bekaert M."/>
        </authorList>
    </citation>
    <scope>NUCLEOTIDE SEQUENCE [LARGE SCALE GENOMIC DNA]</scope>
    <source>
        <strain evidence="4">wild</strain>
    </source>
</reference>
<gene>
    <name evidence="3" type="ORF">MCOR_15462</name>
</gene>
<dbReference type="OrthoDB" id="6207308at2759"/>
<feature type="region of interest" description="Disordered" evidence="1">
    <location>
        <begin position="141"/>
        <end position="172"/>
    </location>
</feature>
<feature type="domain" description="Protein kinase" evidence="2">
    <location>
        <begin position="216"/>
        <end position="447"/>
    </location>
</feature>
<dbReference type="Gene3D" id="1.10.510.10">
    <property type="entry name" value="Transferase(Phosphotransferase) domain 1"/>
    <property type="match status" value="1"/>
</dbReference>
<dbReference type="SUPFAM" id="SSF56112">
    <property type="entry name" value="Protein kinase-like (PK-like)"/>
    <property type="match status" value="1"/>
</dbReference>
<dbReference type="GO" id="GO:0004672">
    <property type="term" value="F:protein kinase activity"/>
    <property type="evidence" value="ECO:0007669"/>
    <property type="project" value="InterPro"/>
</dbReference>
<dbReference type="Pfam" id="PF00069">
    <property type="entry name" value="Pkinase"/>
    <property type="match status" value="1"/>
</dbReference>
<evidence type="ECO:0000313" key="3">
    <source>
        <dbReference type="EMBL" id="CAC5379388.1"/>
    </source>
</evidence>
<organism evidence="3 4">
    <name type="scientific">Mytilus coruscus</name>
    <name type="common">Sea mussel</name>
    <dbReference type="NCBI Taxonomy" id="42192"/>
    <lineage>
        <taxon>Eukaryota</taxon>
        <taxon>Metazoa</taxon>
        <taxon>Spiralia</taxon>
        <taxon>Lophotrochozoa</taxon>
        <taxon>Mollusca</taxon>
        <taxon>Bivalvia</taxon>
        <taxon>Autobranchia</taxon>
        <taxon>Pteriomorphia</taxon>
        <taxon>Mytilida</taxon>
        <taxon>Mytiloidea</taxon>
        <taxon>Mytilidae</taxon>
        <taxon>Mytilinae</taxon>
        <taxon>Mytilus</taxon>
    </lineage>
</organism>
<dbReference type="EMBL" id="CACVKT020002704">
    <property type="protein sequence ID" value="CAC5379388.1"/>
    <property type="molecule type" value="Genomic_DNA"/>
</dbReference>
<keyword evidence="4" id="KW-1185">Reference proteome</keyword>
<feature type="compositionally biased region" description="Basic and acidic residues" evidence="1">
    <location>
        <begin position="161"/>
        <end position="172"/>
    </location>
</feature>
<dbReference type="PANTHER" id="PTHR44167">
    <property type="entry name" value="OVARIAN-SPECIFIC SERINE/THREONINE-PROTEIN KINASE LOK-RELATED"/>
    <property type="match status" value="1"/>
</dbReference>
<feature type="compositionally biased region" description="Basic and acidic residues" evidence="1">
    <location>
        <begin position="16"/>
        <end position="27"/>
    </location>
</feature>
<name>A0A6J8B645_MYTCO</name>
<accession>A0A6J8B645</accession>
<dbReference type="PROSITE" id="PS50011">
    <property type="entry name" value="PROTEIN_KINASE_DOM"/>
    <property type="match status" value="1"/>
</dbReference>
<dbReference type="InterPro" id="IPR011009">
    <property type="entry name" value="Kinase-like_dom_sf"/>
</dbReference>
<dbReference type="InterPro" id="IPR000719">
    <property type="entry name" value="Prot_kinase_dom"/>
</dbReference>
<protein>
    <recommendedName>
        <fullName evidence="2">Protein kinase domain-containing protein</fullName>
    </recommendedName>
</protein>
<feature type="region of interest" description="Disordered" evidence="1">
    <location>
        <begin position="1"/>
        <end position="35"/>
    </location>
</feature>
<proteinExistence type="predicted"/>
<dbReference type="GO" id="GO:0005524">
    <property type="term" value="F:ATP binding"/>
    <property type="evidence" value="ECO:0007669"/>
    <property type="project" value="InterPro"/>
</dbReference>
<evidence type="ECO:0000259" key="2">
    <source>
        <dbReference type="PROSITE" id="PS50011"/>
    </source>
</evidence>
<sequence>MDSKPIVLGGTVPFEEEGRGHTVTTERNEEEIESLAGEDRRTFNDTGNDLIHLSNTVECYNEPTDHQIERNTTSEGCTVPVEEEGRGHPFTTEINQEEVERLAGEDRRAFNENGNDSFKLSTTVECDNEPTDHQIECNTTSQDELAQTEGETVVCQASDSNSDKEDNDTKKEGNILVGFTGSITDIFDPDTNVDLRRQTEVIDCEGKKAQFLEMTPTGKPMRGSHSICTVYKNVHTGANIRVVHKRVSNRNKSNYREVLAGMDVPKISPAIFCVIEDDEKQIHMFMELIEPCVSLGGIRLGKKMGKSVAYYVINILSNTVKAIHAKGWSHRDLHEENILLQKTENGIIIRIIDYGNAKELAGIKNGESNMGYDLSMISEAISNLCKSWNEIDDHLLNRFRGDNREVLRKTEDVECLIKETAHETAIFEEQYAMKEHELMKDMFKCVH</sequence>
<dbReference type="PANTHER" id="PTHR44167:SF24">
    <property type="entry name" value="SERINE_THREONINE-PROTEIN KINASE CHK2"/>
    <property type="match status" value="1"/>
</dbReference>